<dbReference type="EMBL" id="JAZDWU010000003">
    <property type="protein sequence ID" value="KAL0007052.1"/>
    <property type="molecule type" value="Genomic_DNA"/>
</dbReference>
<evidence type="ECO:0000256" key="5">
    <source>
        <dbReference type="SAM" id="MobiDB-lite"/>
    </source>
</evidence>
<dbReference type="SMART" id="SM00575">
    <property type="entry name" value="ZnF_PMZ"/>
    <property type="match status" value="1"/>
</dbReference>
<feature type="compositionally biased region" description="Polar residues" evidence="5">
    <location>
        <begin position="78"/>
        <end position="108"/>
    </location>
</feature>
<dbReference type="InterPro" id="IPR007527">
    <property type="entry name" value="Znf_SWIM"/>
</dbReference>
<dbReference type="PANTHER" id="PTHR31973">
    <property type="entry name" value="POLYPROTEIN, PUTATIVE-RELATED"/>
    <property type="match status" value="1"/>
</dbReference>
<dbReference type="Pfam" id="PF26130">
    <property type="entry name" value="PB1-like"/>
    <property type="match status" value="1"/>
</dbReference>
<dbReference type="InterPro" id="IPR004332">
    <property type="entry name" value="Transposase_MuDR"/>
</dbReference>
<evidence type="ECO:0000256" key="1">
    <source>
        <dbReference type="ARBA" id="ARBA00022723"/>
    </source>
</evidence>
<proteinExistence type="predicted"/>
<evidence type="ECO:0000313" key="8">
    <source>
        <dbReference type="Proteomes" id="UP001459277"/>
    </source>
</evidence>
<evidence type="ECO:0000259" key="6">
    <source>
        <dbReference type="PROSITE" id="PS50966"/>
    </source>
</evidence>
<dbReference type="AlphaFoldDB" id="A0AAW2DB64"/>
<dbReference type="Proteomes" id="UP001459277">
    <property type="component" value="Unassembled WGS sequence"/>
</dbReference>
<dbReference type="PANTHER" id="PTHR31973:SF187">
    <property type="entry name" value="MUTATOR TRANSPOSASE MUDRA PROTEIN"/>
    <property type="match status" value="1"/>
</dbReference>
<keyword evidence="2 4" id="KW-0863">Zinc-finger</keyword>
<feature type="domain" description="SWIM-type" evidence="6">
    <location>
        <begin position="586"/>
        <end position="627"/>
    </location>
</feature>
<dbReference type="Pfam" id="PF03108">
    <property type="entry name" value="DBD_Tnp_Mut"/>
    <property type="match status" value="1"/>
</dbReference>
<evidence type="ECO:0000256" key="2">
    <source>
        <dbReference type="ARBA" id="ARBA00022771"/>
    </source>
</evidence>
<keyword evidence="3" id="KW-0862">Zinc</keyword>
<feature type="compositionally biased region" description="Polar residues" evidence="5">
    <location>
        <begin position="776"/>
        <end position="793"/>
    </location>
</feature>
<reference evidence="7 8" key="1">
    <citation type="submission" date="2024-01" db="EMBL/GenBank/DDBJ databases">
        <title>A telomere-to-telomere, gap-free genome of sweet tea (Lithocarpus litseifolius).</title>
        <authorList>
            <person name="Zhou J."/>
        </authorList>
    </citation>
    <scope>NUCLEOTIDE SEQUENCE [LARGE SCALE GENOMIC DNA]</scope>
    <source>
        <strain evidence="7">Zhou-2022a</strain>
        <tissue evidence="7">Leaf</tissue>
    </source>
</reference>
<feature type="compositionally biased region" description="Acidic residues" evidence="5">
    <location>
        <begin position="119"/>
        <end position="135"/>
    </location>
</feature>
<dbReference type="InterPro" id="IPR018289">
    <property type="entry name" value="MULE_transposase_dom"/>
</dbReference>
<feature type="region of interest" description="Disordered" evidence="5">
    <location>
        <begin position="77"/>
        <end position="146"/>
    </location>
</feature>
<feature type="region of interest" description="Disordered" evidence="5">
    <location>
        <begin position="657"/>
        <end position="793"/>
    </location>
</feature>
<sequence length="793" mass="90098">MTENRINDRMVDFTFDIEIHVGGCFVEDPTLKYVGGSVHTLTEIDPDKLSFFEIRDLCHLVGAPKEHSRYRYLLPQAPQDSAPKSSDAPNTAPNSSDAPNTAPESSNAPHADPEWAEPALEDDLASMDGSDDEQVPEQPEFNARSDMRNVVLKKEMKFPNAKVFRAALREYAIKKPIDIKFKLNERTKISVHCKNECGWRCYASQISGELTFQIKTLTTDCTCPKSFKNSQATSAYVANRFIEDFGKNPNWEVTGVHNHVMQNLSVDLSLNQVYRSKRKAKDLINGDEQLQYGVLRDYAQMINTVDKGSRVILQTEMADETSQPKFKRMYVRFNAQKVGFLGGCRPFIGLDGCHIKHRFGGQILAATALDANDNIFPVAMAVVEQENKESWTWFLEIFADDIGRPEELQLVFISDRQKRLIPAIETLFPTVEHRYCVKHIYNNFKVDHKGLELKDALWRCAAATTVREFERCMQYIKDLDEKAHEYLANIAPEKWSRSHFTPRALTDYLVNNLSESFNSMILKSRDKPILAMLEWIRVRLMTRLYTKREGIQRYAGKLCPSIQAKLEKLKVESKPFSATPAGSFLYEVASQYERHVVDLVKKTCSCRYWDLNGIPCKHAITAIYTNLETPETYTHPCYHKEAYMEIYKELLPPMPGQSEWAETGQPAPVAPHIYKPPGRPPKQRKKAADEPRNPYKASRMNRPVRCGKCKKEGHNSRGCKAGITGETPWQRRQRLEREKAARGGVPAPRSRSGSAPQDAPQPPSQQPAQQPAQPYNMRSATQPSSSQQGNQAS</sequence>
<organism evidence="7 8">
    <name type="scientific">Lithocarpus litseifolius</name>
    <dbReference type="NCBI Taxonomy" id="425828"/>
    <lineage>
        <taxon>Eukaryota</taxon>
        <taxon>Viridiplantae</taxon>
        <taxon>Streptophyta</taxon>
        <taxon>Embryophyta</taxon>
        <taxon>Tracheophyta</taxon>
        <taxon>Spermatophyta</taxon>
        <taxon>Magnoliopsida</taxon>
        <taxon>eudicotyledons</taxon>
        <taxon>Gunneridae</taxon>
        <taxon>Pentapetalae</taxon>
        <taxon>rosids</taxon>
        <taxon>fabids</taxon>
        <taxon>Fagales</taxon>
        <taxon>Fagaceae</taxon>
        <taxon>Lithocarpus</taxon>
    </lineage>
</organism>
<comment type="caution">
    <text evidence="7">The sequence shown here is derived from an EMBL/GenBank/DDBJ whole genome shotgun (WGS) entry which is preliminary data.</text>
</comment>
<evidence type="ECO:0000256" key="3">
    <source>
        <dbReference type="ARBA" id="ARBA00022833"/>
    </source>
</evidence>
<dbReference type="PROSITE" id="PS50966">
    <property type="entry name" value="ZF_SWIM"/>
    <property type="match status" value="1"/>
</dbReference>
<dbReference type="InterPro" id="IPR058594">
    <property type="entry name" value="PB1-like_dom_pln"/>
</dbReference>
<dbReference type="InterPro" id="IPR006564">
    <property type="entry name" value="Znf_PMZ"/>
</dbReference>
<keyword evidence="8" id="KW-1185">Reference proteome</keyword>
<gene>
    <name evidence="7" type="ORF">SO802_008554</name>
</gene>
<keyword evidence="1" id="KW-0479">Metal-binding</keyword>
<dbReference type="Pfam" id="PF10551">
    <property type="entry name" value="MULE"/>
    <property type="match status" value="1"/>
</dbReference>
<name>A0AAW2DB64_9ROSI</name>
<protein>
    <recommendedName>
        <fullName evidence="6">SWIM-type domain-containing protein</fullName>
    </recommendedName>
</protein>
<accession>A0AAW2DB64</accession>
<evidence type="ECO:0000256" key="4">
    <source>
        <dbReference type="PROSITE-ProRule" id="PRU00325"/>
    </source>
</evidence>
<evidence type="ECO:0000313" key="7">
    <source>
        <dbReference type="EMBL" id="KAL0007052.1"/>
    </source>
</evidence>
<dbReference type="Pfam" id="PF04434">
    <property type="entry name" value="SWIM"/>
    <property type="match status" value="1"/>
</dbReference>
<dbReference type="GO" id="GO:0008270">
    <property type="term" value="F:zinc ion binding"/>
    <property type="evidence" value="ECO:0007669"/>
    <property type="project" value="UniProtKB-KW"/>
</dbReference>